<dbReference type="PANTHER" id="PTHR43316:SF3">
    <property type="entry name" value="HALOACID DEHALOGENASE, TYPE II (AFU_ORTHOLOGUE AFUA_2G07750)-RELATED"/>
    <property type="match status" value="1"/>
</dbReference>
<dbReference type="InterPro" id="IPR023214">
    <property type="entry name" value="HAD_sf"/>
</dbReference>
<gene>
    <name evidence="4" type="ORF">DLJ53_31720</name>
</gene>
<comment type="similarity">
    <text evidence="1 3">Belongs to the HAD-like hydrolase superfamily. S-2-haloalkanoic acid dehalogenase family.</text>
</comment>
<organism evidence="4 5">
    <name type="scientific">Acuticoccus sediminis</name>
    <dbReference type="NCBI Taxonomy" id="2184697"/>
    <lineage>
        <taxon>Bacteria</taxon>
        <taxon>Pseudomonadati</taxon>
        <taxon>Pseudomonadota</taxon>
        <taxon>Alphaproteobacteria</taxon>
        <taxon>Hyphomicrobiales</taxon>
        <taxon>Amorphaceae</taxon>
        <taxon>Acuticoccus</taxon>
    </lineage>
</organism>
<dbReference type="InterPro" id="IPR036412">
    <property type="entry name" value="HAD-like_sf"/>
</dbReference>
<comment type="function">
    <text evidence="3">Catalyzes the hydrolytic dehalogenation of small (S)-2-haloalkanoic acids to yield the corresponding (R)-2-hydroxyalkanoic acids.</text>
</comment>
<proteinExistence type="inferred from homology"/>
<dbReference type="InterPro" id="IPR006439">
    <property type="entry name" value="HAD-SF_hydro_IA"/>
</dbReference>
<protein>
    <recommendedName>
        <fullName evidence="3">(S)-2-haloacid dehalogenase</fullName>
        <ecNumber evidence="3">3.8.1.2</ecNumber>
    </recommendedName>
    <alternativeName>
        <fullName evidence="3">2-haloalkanoic acid dehalogenase</fullName>
    </alternativeName>
    <alternativeName>
        <fullName evidence="3">Halocarboxylic acid halidohydrolase</fullName>
    </alternativeName>
    <alternativeName>
        <fullName evidence="3">L-2-haloacid dehalogenase</fullName>
    </alternativeName>
</protein>
<dbReference type="EMBL" id="QHHQ01000011">
    <property type="protein sequence ID" value="RAH96844.1"/>
    <property type="molecule type" value="Genomic_DNA"/>
</dbReference>
<keyword evidence="5" id="KW-1185">Reference proteome</keyword>
<evidence type="ECO:0000313" key="4">
    <source>
        <dbReference type="EMBL" id="RAH96844.1"/>
    </source>
</evidence>
<dbReference type="EC" id="3.8.1.2" evidence="3"/>
<dbReference type="Pfam" id="PF00702">
    <property type="entry name" value="Hydrolase"/>
    <property type="match status" value="1"/>
</dbReference>
<keyword evidence="2 3" id="KW-0378">Hydrolase</keyword>
<name>A0A8B2NGF9_9HYPH</name>
<dbReference type="Proteomes" id="UP000249590">
    <property type="component" value="Unassembled WGS sequence"/>
</dbReference>
<evidence type="ECO:0000256" key="3">
    <source>
        <dbReference type="RuleBase" id="RU368077"/>
    </source>
</evidence>
<accession>A0A8B2NGF9</accession>
<dbReference type="NCBIfam" id="TIGR01493">
    <property type="entry name" value="HAD-SF-IA-v2"/>
    <property type="match status" value="1"/>
</dbReference>
<dbReference type="PANTHER" id="PTHR43316">
    <property type="entry name" value="HYDROLASE, HALOACID DELAHOGENASE-RELATED"/>
    <property type="match status" value="1"/>
</dbReference>
<dbReference type="GO" id="GO:0018784">
    <property type="term" value="F:(S)-2-haloacid dehalogenase activity"/>
    <property type="evidence" value="ECO:0007669"/>
    <property type="project" value="UniProtKB-UniRule"/>
</dbReference>
<dbReference type="SUPFAM" id="SSF56784">
    <property type="entry name" value="HAD-like"/>
    <property type="match status" value="1"/>
</dbReference>
<comment type="caution">
    <text evidence="4">The sequence shown here is derived from an EMBL/GenBank/DDBJ whole genome shotgun (WGS) entry which is preliminary data.</text>
</comment>
<evidence type="ECO:0000256" key="1">
    <source>
        <dbReference type="ARBA" id="ARBA00008106"/>
    </source>
</evidence>
<dbReference type="InterPro" id="IPR023198">
    <property type="entry name" value="PGP-like_dom2"/>
</dbReference>
<dbReference type="AlphaFoldDB" id="A0A8B2NGF9"/>
<reference evidence="4 5" key="1">
    <citation type="submission" date="2018-05" db="EMBL/GenBank/DDBJ databases">
        <title>Acuticoccus sediminis sp. nov., isolated from deep-sea sediment of Indian Ocean.</title>
        <authorList>
            <person name="Liu X."/>
            <person name="Lai Q."/>
            <person name="Du Y."/>
            <person name="Sun F."/>
            <person name="Zhang X."/>
            <person name="Wang S."/>
            <person name="Shao Z."/>
        </authorList>
    </citation>
    <scope>NUCLEOTIDE SEQUENCE [LARGE SCALE GENOMIC DNA]</scope>
    <source>
        <strain evidence="4 5">PTG4-2</strain>
    </source>
</reference>
<dbReference type="Gene3D" id="3.40.50.1000">
    <property type="entry name" value="HAD superfamily/HAD-like"/>
    <property type="match status" value="1"/>
</dbReference>
<dbReference type="InterPro" id="IPR051540">
    <property type="entry name" value="S-2-haloacid_dehalogenase"/>
</dbReference>
<dbReference type="Gene3D" id="1.10.150.240">
    <property type="entry name" value="Putative phosphatase, domain 2"/>
    <property type="match status" value="1"/>
</dbReference>
<sequence>MPAIDVVFFDVLGTVVDWRGSITGEVANFLRRHEAHHIDAGAFADAWVGRYDAAAGAVRDDGRPYVTLDVLNRETLDVSLSEVGIAPSGLPARELDELTRAWHRLKPWPDAVAGIAALKKRFIVAPLSDGHTRMLVDMAKFAGLPWDVVLGADLFQAYKPMPQVYSSACGFLDVAPERAMLVAAHGYDLAGARACGLKTAFIQRSNASDPSKACENQSRHDWDFSADDLCDLARRL</sequence>
<comment type="catalytic activity">
    <reaction evidence="3">
        <text>an (S)-2-haloacid + H2O = a (2R)-2-hydroxycarboxylate + a halide anion + H(+)</text>
        <dbReference type="Rhea" id="RHEA:11192"/>
        <dbReference type="ChEBI" id="CHEBI:15377"/>
        <dbReference type="ChEBI" id="CHEBI:15378"/>
        <dbReference type="ChEBI" id="CHEBI:16042"/>
        <dbReference type="ChEBI" id="CHEBI:58314"/>
        <dbReference type="ChEBI" id="CHEBI:137405"/>
        <dbReference type="EC" id="3.8.1.2"/>
    </reaction>
</comment>
<dbReference type="PRINTS" id="PR00413">
    <property type="entry name" value="HADHALOGNASE"/>
</dbReference>
<evidence type="ECO:0000313" key="5">
    <source>
        <dbReference type="Proteomes" id="UP000249590"/>
    </source>
</evidence>
<evidence type="ECO:0000256" key="2">
    <source>
        <dbReference type="ARBA" id="ARBA00022801"/>
    </source>
</evidence>
<dbReference type="NCBIfam" id="TIGR01428">
    <property type="entry name" value="HAD_type_II"/>
    <property type="match status" value="1"/>
</dbReference>
<dbReference type="InterPro" id="IPR006328">
    <property type="entry name" value="2-HAD"/>
</dbReference>